<proteinExistence type="predicted"/>
<dbReference type="SUPFAM" id="SSF53850">
    <property type="entry name" value="Periplasmic binding protein-like II"/>
    <property type="match status" value="1"/>
</dbReference>
<evidence type="ECO:0000313" key="3">
    <source>
        <dbReference type="EMBL" id="ETI69701.1"/>
    </source>
</evidence>
<dbReference type="AlphaFoldDB" id="A0AB94IRI9"/>
<protein>
    <submittedName>
        <fullName evidence="3">Molybdopterin biosynthesis protein</fullName>
    </submittedName>
</protein>
<name>A0AB94IRI9_9BACI</name>
<reference evidence="3 4" key="1">
    <citation type="journal article" date="2014" name="Environ. Microbiol.">
        <title>The nitrate-ammonifying and nosZ-carrying bacterium Bacillus vireti is a potent source and sink for nitric and nitrous oxide under high nitrate conditions.</title>
        <authorList>
            <person name="Mania D."/>
            <person name="Heylen K."/>
            <person name="van Spanning R.J."/>
            <person name="Frostegard A."/>
        </authorList>
    </citation>
    <scope>NUCLEOTIDE SEQUENCE [LARGE SCALE GENOMIC DNA]</scope>
    <source>
        <strain evidence="3 4">LMG 21834</strain>
    </source>
</reference>
<dbReference type="Gene3D" id="3.40.190.10">
    <property type="entry name" value="Periplasmic binding protein-like II"/>
    <property type="match status" value="1"/>
</dbReference>
<dbReference type="InterPro" id="IPR041657">
    <property type="entry name" value="HTH_17"/>
</dbReference>
<dbReference type="PANTHER" id="PTHR38431:SF1">
    <property type="entry name" value="BLL2305 PROTEIN"/>
    <property type="match status" value="1"/>
</dbReference>
<comment type="caution">
    <text evidence="3">The sequence shown here is derived from an EMBL/GenBank/DDBJ whole genome shotgun (WGS) entry which is preliminary data.</text>
</comment>
<dbReference type="GO" id="GO:0003677">
    <property type="term" value="F:DNA binding"/>
    <property type="evidence" value="ECO:0007669"/>
    <property type="project" value="InterPro"/>
</dbReference>
<dbReference type="Pfam" id="PF12727">
    <property type="entry name" value="PBP_like"/>
    <property type="match status" value="1"/>
</dbReference>
<evidence type="ECO:0000313" key="4">
    <source>
        <dbReference type="Proteomes" id="UP000018877"/>
    </source>
</evidence>
<keyword evidence="4" id="KW-1185">Reference proteome</keyword>
<dbReference type="Proteomes" id="UP000018877">
    <property type="component" value="Unassembled WGS sequence"/>
</dbReference>
<accession>A0AB94IRI9</accession>
<dbReference type="InterPro" id="IPR024370">
    <property type="entry name" value="PBP_domain"/>
</dbReference>
<evidence type="ECO:0000259" key="2">
    <source>
        <dbReference type="Pfam" id="PF12728"/>
    </source>
</evidence>
<dbReference type="EMBL" id="ALAN01000043">
    <property type="protein sequence ID" value="ETI69701.1"/>
    <property type="molecule type" value="Genomic_DNA"/>
</dbReference>
<gene>
    <name evidence="3" type="ORF">BAVI_06169</name>
</gene>
<dbReference type="PANTHER" id="PTHR38431">
    <property type="entry name" value="BLL2305 PROTEIN"/>
    <property type="match status" value="1"/>
</dbReference>
<evidence type="ECO:0000259" key="1">
    <source>
        <dbReference type="Pfam" id="PF12727"/>
    </source>
</evidence>
<feature type="domain" description="Helix-turn-helix" evidence="2">
    <location>
        <begin position="7"/>
        <end position="55"/>
    </location>
</feature>
<dbReference type="SUPFAM" id="SSF46955">
    <property type="entry name" value="Putative DNA-binding domain"/>
    <property type="match status" value="1"/>
</dbReference>
<dbReference type="InterPro" id="IPR009061">
    <property type="entry name" value="DNA-bd_dom_put_sf"/>
</dbReference>
<sequence>MSKEISYTIEEVSQLLKVSKLTIYDLIKKGELPVFRVGRQMRMDAADLDQYIKNQKSAQMPASAVPAAEPQRREIRESHNVVISGQDIVLDILGKQIEKSSPYKSLRSYAGSLNSLISLYNGDCDIVSLHMFDGDTGEYNLPYVKRILTGYPYILINLVSRKAGLYVKKGNPLNLTSWSDLNQPQITMINREKGSGARILLDEQLRIHQISSKAITGYEHEETNHISVASAVATGKADVGVGIEKAAKMVGVDFVPLIKERYDLVMLKTPENEALIRIVKEILSSSLFQTEISSLGDYDQSQTGSVIYETY</sequence>
<organism evidence="3 4">
    <name type="scientific">Neobacillus vireti LMG 21834</name>
    <dbReference type="NCBI Taxonomy" id="1131730"/>
    <lineage>
        <taxon>Bacteria</taxon>
        <taxon>Bacillati</taxon>
        <taxon>Bacillota</taxon>
        <taxon>Bacilli</taxon>
        <taxon>Bacillales</taxon>
        <taxon>Bacillaceae</taxon>
        <taxon>Neobacillus</taxon>
    </lineage>
</organism>
<dbReference type="RefSeq" id="WP_024027446.1">
    <property type="nucleotide sequence ID" value="NZ_ALAN01000043.1"/>
</dbReference>
<dbReference type="NCBIfam" id="TIGR01764">
    <property type="entry name" value="excise"/>
    <property type="match status" value="1"/>
</dbReference>
<feature type="domain" description="PBP" evidence="1">
    <location>
        <begin position="99"/>
        <end position="283"/>
    </location>
</feature>
<dbReference type="Pfam" id="PF12728">
    <property type="entry name" value="HTH_17"/>
    <property type="match status" value="1"/>
</dbReference>
<dbReference type="InterPro" id="IPR010093">
    <property type="entry name" value="SinI_DNA-bd"/>
</dbReference>